<comment type="catalytic activity">
    <reaction evidence="7">
        <text>2 GTP = 3',3'-c-di-GMP + 2 diphosphate</text>
        <dbReference type="Rhea" id="RHEA:24898"/>
        <dbReference type="ChEBI" id="CHEBI:33019"/>
        <dbReference type="ChEBI" id="CHEBI:37565"/>
        <dbReference type="ChEBI" id="CHEBI:58805"/>
        <dbReference type="EC" id="2.7.7.65"/>
    </reaction>
</comment>
<feature type="modified residue" description="4-aspartylphosphate" evidence="8">
    <location>
        <position position="61"/>
    </location>
</feature>
<dbReference type="GO" id="GO:1902201">
    <property type="term" value="P:negative regulation of bacterial-type flagellum-dependent cell motility"/>
    <property type="evidence" value="ECO:0007669"/>
    <property type="project" value="TreeGrafter"/>
</dbReference>
<organism evidence="11 12">
    <name type="scientific">Candidatus Lambdaproteobacteria bacterium RIFOXYD2_FULL_50_16</name>
    <dbReference type="NCBI Taxonomy" id="1817772"/>
    <lineage>
        <taxon>Bacteria</taxon>
        <taxon>Pseudomonadati</taxon>
        <taxon>Pseudomonadota</taxon>
        <taxon>Candidatus Lambdaproteobacteria</taxon>
    </lineage>
</organism>
<evidence type="ECO:0000256" key="5">
    <source>
        <dbReference type="ARBA" id="ARBA00023125"/>
    </source>
</evidence>
<keyword evidence="5" id="KW-0238">DNA-binding</keyword>
<dbReference type="PROSITE" id="PS50110">
    <property type="entry name" value="RESPONSE_REGULATORY"/>
    <property type="match status" value="1"/>
</dbReference>
<dbReference type="PROSITE" id="PS50887">
    <property type="entry name" value="GGDEF"/>
    <property type="match status" value="1"/>
</dbReference>
<dbReference type="FunFam" id="3.40.50.2300:FF:000001">
    <property type="entry name" value="DNA-binding response regulator PhoB"/>
    <property type="match status" value="1"/>
</dbReference>
<accession>A0A1F6GD93</accession>
<keyword evidence="3" id="KW-0902">Two-component regulatory system</keyword>
<dbReference type="CDD" id="cd01949">
    <property type="entry name" value="GGDEF"/>
    <property type="match status" value="1"/>
</dbReference>
<dbReference type="GO" id="GO:0000160">
    <property type="term" value="P:phosphorelay signal transduction system"/>
    <property type="evidence" value="ECO:0007669"/>
    <property type="project" value="UniProtKB-KW"/>
</dbReference>
<dbReference type="InterPro" id="IPR000160">
    <property type="entry name" value="GGDEF_dom"/>
</dbReference>
<gene>
    <name evidence="11" type="ORF">A2527_12235</name>
</gene>
<dbReference type="SMART" id="SM00448">
    <property type="entry name" value="REC"/>
    <property type="match status" value="1"/>
</dbReference>
<evidence type="ECO:0000256" key="3">
    <source>
        <dbReference type="ARBA" id="ARBA00023012"/>
    </source>
</evidence>
<keyword evidence="6" id="KW-0804">Transcription</keyword>
<protein>
    <recommendedName>
        <fullName evidence="1">diguanylate cyclase</fullName>
        <ecNumber evidence="1">2.7.7.65</ecNumber>
    </recommendedName>
</protein>
<evidence type="ECO:0000256" key="4">
    <source>
        <dbReference type="ARBA" id="ARBA00023015"/>
    </source>
</evidence>
<sequence length="297" mass="33370">MKVQPFDLSNSRILVVDDNQDNLLVLQTVFKRLGWKIDQVGDGEQALQYLNHMVPDLVLLDVMMPGIDGYEVCRRIKKQPEFSELPVIFLTAMGEMGHLVKGFEAGAVDYIPKPFSLKELELRVLTHLKLRRAMLEMQRMAVTDGLTGLFNHRFIVDSLNSRIEEAQRYAQPLSLIMLDIDYFKSINDSFGHQTGDLVLEGVASKIKECLRKVDLCGRYGGEEFLVILPNTALEGGLQVAEKIRETVQTANWGVQGLQAAISGGVAQMGKETSSELLSRADQQLYHAKDQGRNRICF</sequence>
<dbReference type="Pfam" id="PF00072">
    <property type="entry name" value="Response_reg"/>
    <property type="match status" value="1"/>
</dbReference>
<dbReference type="InterPro" id="IPR001789">
    <property type="entry name" value="Sig_transdc_resp-reg_receiver"/>
</dbReference>
<evidence type="ECO:0000256" key="7">
    <source>
        <dbReference type="ARBA" id="ARBA00034247"/>
    </source>
</evidence>
<dbReference type="SUPFAM" id="SSF55073">
    <property type="entry name" value="Nucleotide cyclase"/>
    <property type="match status" value="1"/>
</dbReference>
<dbReference type="AlphaFoldDB" id="A0A1F6GD93"/>
<feature type="domain" description="Response regulatory" evidence="9">
    <location>
        <begin position="12"/>
        <end position="128"/>
    </location>
</feature>
<evidence type="ECO:0000313" key="12">
    <source>
        <dbReference type="Proteomes" id="UP000178449"/>
    </source>
</evidence>
<dbReference type="EMBL" id="MFNE01000019">
    <property type="protein sequence ID" value="OGG96081.1"/>
    <property type="molecule type" value="Genomic_DNA"/>
</dbReference>
<dbReference type="InterPro" id="IPR011006">
    <property type="entry name" value="CheY-like_superfamily"/>
</dbReference>
<evidence type="ECO:0000259" key="10">
    <source>
        <dbReference type="PROSITE" id="PS50887"/>
    </source>
</evidence>
<dbReference type="SMART" id="SM00267">
    <property type="entry name" value="GGDEF"/>
    <property type="match status" value="1"/>
</dbReference>
<dbReference type="GO" id="GO:0052621">
    <property type="term" value="F:diguanylate cyclase activity"/>
    <property type="evidence" value="ECO:0007669"/>
    <property type="project" value="UniProtKB-EC"/>
</dbReference>
<evidence type="ECO:0000256" key="1">
    <source>
        <dbReference type="ARBA" id="ARBA00012528"/>
    </source>
</evidence>
<dbReference type="FunFam" id="3.30.70.270:FF:000001">
    <property type="entry name" value="Diguanylate cyclase domain protein"/>
    <property type="match status" value="1"/>
</dbReference>
<dbReference type="CDD" id="cd19920">
    <property type="entry name" value="REC_PA4781-like"/>
    <property type="match status" value="1"/>
</dbReference>
<dbReference type="NCBIfam" id="TIGR00254">
    <property type="entry name" value="GGDEF"/>
    <property type="match status" value="1"/>
</dbReference>
<keyword evidence="2 8" id="KW-0597">Phosphoprotein</keyword>
<reference evidence="11 12" key="1">
    <citation type="journal article" date="2016" name="Nat. Commun.">
        <title>Thousands of microbial genomes shed light on interconnected biogeochemical processes in an aquifer system.</title>
        <authorList>
            <person name="Anantharaman K."/>
            <person name="Brown C.T."/>
            <person name="Hug L.A."/>
            <person name="Sharon I."/>
            <person name="Castelle C.J."/>
            <person name="Probst A.J."/>
            <person name="Thomas B.C."/>
            <person name="Singh A."/>
            <person name="Wilkins M.J."/>
            <person name="Karaoz U."/>
            <person name="Brodie E.L."/>
            <person name="Williams K.H."/>
            <person name="Hubbard S.S."/>
            <person name="Banfield J.F."/>
        </authorList>
    </citation>
    <scope>NUCLEOTIDE SEQUENCE [LARGE SCALE GENOMIC DNA]</scope>
</reference>
<feature type="domain" description="GGDEF" evidence="10">
    <location>
        <begin position="171"/>
        <end position="297"/>
    </location>
</feature>
<evidence type="ECO:0000256" key="8">
    <source>
        <dbReference type="PROSITE-ProRule" id="PRU00169"/>
    </source>
</evidence>
<dbReference type="SUPFAM" id="SSF52172">
    <property type="entry name" value="CheY-like"/>
    <property type="match status" value="1"/>
</dbReference>
<dbReference type="GO" id="GO:0005886">
    <property type="term" value="C:plasma membrane"/>
    <property type="evidence" value="ECO:0007669"/>
    <property type="project" value="TreeGrafter"/>
</dbReference>
<evidence type="ECO:0000313" key="11">
    <source>
        <dbReference type="EMBL" id="OGG96081.1"/>
    </source>
</evidence>
<proteinExistence type="predicted"/>
<evidence type="ECO:0000256" key="6">
    <source>
        <dbReference type="ARBA" id="ARBA00023163"/>
    </source>
</evidence>
<name>A0A1F6GD93_9PROT</name>
<dbReference type="GO" id="GO:0003677">
    <property type="term" value="F:DNA binding"/>
    <property type="evidence" value="ECO:0007669"/>
    <property type="project" value="UniProtKB-KW"/>
</dbReference>
<dbReference type="InterPro" id="IPR050469">
    <property type="entry name" value="Diguanylate_Cyclase"/>
</dbReference>
<dbReference type="Proteomes" id="UP000178449">
    <property type="component" value="Unassembled WGS sequence"/>
</dbReference>
<dbReference type="STRING" id="1817772.A2527_12235"/>
<dbReference type="InterPro" id="IPR043128">
    <property type="entry name" value="Rev_trsase/Diguanyl_cyclase"/>
</dbReference>
<evidence type="ECO:0000259" key="9">
    <source>
        <dbReference type="PROSITE" id="PS50110"/>
    </source>
</evidence>
<dbReference type="EC" id="2.7.7.65" evidence="1"/>
<dbReference type="Pfam" id="PF00990">
    <property type="entry name" value="GGDEF"/>
    <property type="match status" value="1"/>
</dbReference>
<evidence type="ECO:0000256" key="2">
    <source>
        <dbReference type="ARBA" id="ARBA00022553"/>
    </source>
</evidence>
<dbReference type="PANTHER" id="PTHR45138">
    <property type="entry name" value="REGULATORY COMPONENTS OF SENSORY TRANSDUCTION SYSTEM"/>
    <property type="match status" value="1"/>
</dbReference>
<dbReference type="GO" id="GO:0043709">
    <property type="term" value="P:cell adhesion involved in single-species biofilm formation"/>
    <property type="evidence" value="ECO:0007669"/>
    <property type="project" value="TreeGrafter"/>
</dbReference>
<dbReference type="InterPro" id="IPR029787">
    <property type="entry name" value="Nucleotide_cyclase"/>
</dbReference>
<comment type="caution">
    <text evidence="11">The sequence shown here is derived from an EMBL/GenBank/DDBJ whole genome shotgun (WGS) entry which is preliminary data.</text>
</comment>
<dbReference type="Gene3D" id="3.40.50.2300">
    <property type="match status" value="1"/>
</dbReference>
<dbReference type="PANTHER" id="PTHR45138:SF9">
    <property type="entry name" value="DIGUANYLATE CYCLASE DGCM-RELATED"/>
    <property type="match status" value="1"/>
</dbReference>
<keyword evidence="4" id="KW-0805">Transcription regulation</keyword>
<dbReference type="Gene3D" id="3.30.70.270">
    <property type="match status" value="1"/>
</dbReference>